<protein>
    <submittedName>
        <fullName evidence="2">Uncharacterized protein</fullName>
    </submittedName>
</protein>
<gene>
    <name evidence="2" type="ORF">ACT17_20910</name>
</gene>
<dbReference type="AlphaFoldDB" id="A0A0J8U4S1"/>
<proteinExistence type="predicted"/>
<name>A0A0J8U4S1_9MYCO</name>
<sequence length="453" mass="47261">MAVRPLVTTGVALVSAGALVAGAPALFVPHSEVTVASPTASTVEAHKTLTQEQINLLAFTVTGAIDAFFNGYGGLYAVGQVPATANYKDAAGNYVPVTDDTPSTAELYSADGAALYVLDETGDPVRATVANIGADGSHQPFVDADGEPVSESDPGNCSATGAICQDGFTGLAYYASDQLLPLGPIDNIFFEEGFTEFARIAAVTVAQAVDAVVPRLTLERRVNDFFAGGITLLTQNLIDDNLPDGPVGSWVKGLNDAFFEDGITGAVTYVVNAIISPTATESGIQALQVAEQDEVDAKSGVTSTGVPNFSKLLSLPTTKLDVESPWKKPPAPKLLEKEDEVQVSENVDGGTETTLVAEETKPEPLKITTPKFELPKLDPPKLNLDLKFKAKDVAASEEAGGTDTKTGNKVAPAISSDNGKSRDDHNGKKFLTKLKDAVDKATGGEKDSGDSDK</sequence>
<feature type="region of interest" description="Disordered" evidence="1">
    <location>
        <begin position="393"/>
        <end position="453"/>
    </location>
</feature>
<dbReference type="OrthoDB" id="4739125at2"/>
<organism evidence="2 3">
    <name type="scientific">Mycolicibacterium conceptionense</name>
    <dbReference type="NCBI Taxonomy" id="451644"/>
    <lineage>
        <taxon>Bacteria</taxon>
        <taxon>Bacillati</taxon>
        <taxon>Actinomycetota</taxon>
        <taxon>Actinomycetes</taxon>
        <taxon>Mycobacteriales</taxon>
        <taxon>Mycobacteriaceae</taxon>
        <taxon>Mycolicibacterium</taxon>
    </lineage>
</organism>
<dbReference type="PATRIC" id="fig|451644.5.peg.4326"/>
<evidence type="ECO:0000313" key="2">
    <source>
        <dbReference type="EMBL" id="KMV16416.1"/>
    </source>
</evidence>
<feature type="region of interest" description="Disordered" evidence="1">
    <location>
        <begin position="323"/>
        <end position="363"/>
    </location>
</feature>
<feature type="compositionally biased region" description="Basic and acidic residues" evidence="1">
    <location>
        <begin position="419"/>
        <end position="453"/>
    </location>
</feature>
<dbReference type="RefSeq" id="WP_019344959.1">
    <property type="nucleotide sequence ID" value="NZ_AGSZ01000213.1"/>
</dbReference>
<comment type="caution">
    <text evidence="2">The sequence shown here is derived from an EMBL/GenBank/DDBJ whole genome shotgun (WGS) entry which is preliminary data.</text>
</comment>
<evidence type="ECO:0000313" key="3">
    <source>
        <dbReference type="Proteomes" id="UP000037594"/>
    </source>
</evidence>
<evidence type="ECO:0000256" key="1">
    <source>
        <dbReference type="SAM" id="MobiDB-lite"/>
    </source>
</evidence>
<dbReference type="Proteomes" id="UP000037594">
    <property type="component" value="Unassembled WGS sequence"/>
</dbReference>
<dbReference type="EMBL" id="LFOD01000021">
    <property type="protein sequence ID" value="KMV16416.1"/>
    <property type="molecule type" value="Genomic_DNA"/>
</dbReference>
<reference evidence="2 3" key="1">
    <citation type="submission" date="2015-06" db="EMBL/GenBank/DDBJ databases">
        <title>Genome sequence of Mycobacterium conceptionense strain MLE.</title>
        <authorList>
            <person name="Greninger A.L."/>
            <person name="Cunningham G."/>
            <person name="Chiu C.Y."/>
            <person name="Miller S."/>
        </authorList>
    </citation>
    <scope>NUCLEOTIDE SEQUENCE [LARGE SCALE GENOMIC DNA]</scope>
    <source>
        <strain evidence="2 3">MLE</strain>
    </source>
</reference>
<accession>A0A0J8U4S1</accession>